<keyword evidence="9" id="KW-1185">Reference proteome</keyword>
<dbReference type="CDD" id="cd02149">
    <property type="entry name" value="NfsB-like"/>
    <property type="match status" value="1"/>
</dbReference>
<gene>
    <name evidence="8" type="ORF">ACFSKL_11305</name>
</gene>
<keyword evidence="4" id="KW-0288">FMN</keyword>
<dbReference type="Proteomes" id="UP001597361">
    <property type="component" value="Unassembled WGS sequence"/>
</dbReference>
<keyword evidence="5" id="KW-0521">NADP</keyword>
<evidence type="ECO:0000256" key="6">
    <source>
        <dbReference type="ARBA" id="ARBA00023002"/>
    </source>
</evidence>
<keyword evidence="6" id="KW-0560">Oxidoreductase</keyword>
<sequence length="208" mass="23573">MELVEMLQWRYATKKYIGKKVSSEKLERIITAINLSASSVGIQPYKVLVIEDLDVRKKLSAYSFNPQIMDSSHLLVFAAFDSINADIIEDYVKLIAKEREIPVERLAVFKEKALNGLLKKTDEENFIWATKQAYIALGTGLIAAASEKVDATPMEGFNAESFDELLGLKEKGLKSVVLMSLGYRDEKEDTFSKLKKVRWPKEDFVITI</sequence>
<evidence type="ECO:0000259" key="7">
    <source>
        <dbReference type="Pfam" id="PF00881"/>
    </source>
</evidence>
<proteinExistence type="inferred from homology"/>
<evidence type="ECO:0000313" key="8">
    <source>
        <dbReference type="EMBL" id="MFD2035384.1"/>
    </source>
</evidence>
<comment type="similarity">
    <text evidence="2">Belongs to the nitroreductase family.</text>
</comment>
<evidence type="ECO:0000256" key="2">
    <source>
        <dbReference type="ARBA" id="ARBA00007118"/>
    </source>
</evidence>
<name>A0ABW4VML6_9BACT</name>
<dbReference type="Pfam" id="PF00881">
    <property type="entry name" value="Nitroreductase"/>
    <property type="match status" value="1"/>
</dbReference>
<dbReference type="EMBL" id="JBHUHR010000031">
    <property type="protein sequence ID" value="MFD2035384.1"/>
    <property type="molecule type" value="Genomic_DNA"/>
</dbReference>
<dbReference type="PANTHER" id="PTHR43673:SF2">
    <property type="entry name" value="NITROREDUCTASE"/>
    <property type="match status" value="1"/>
</dbReference>
<dbReference type="SUPFAM" id="SSF55469">
    <property type="entry name" value="FMN-dependent nitroreductase-like"/>
    <property type="match status" value="1"/>
</dbReference>
<organism evidence="8 9">
    <name type="scientific">Belliella marina</name>
    <dbReference type="NCBI Taxonomy" id="1644146"/>
    <lineage>
        <taxon>Bacteria</taxon>
        <taxon>Pseudomonadati</taxon>
        <taxon>Bacteroidota</taxon>
        <taxon>Cytophagia</taxon>
        <taxon>Cytophagales</taxon>
        <taxon>Cyclobacteriaceae</taxon>
        <taxon>Belliella</taxon>
    </lineage>
</organism>
<feature type="domain" description="Nitroreductase" evidence="7">
    <location>
        <begin position="8"/>
        <end position="183"/>
    </location>
</feature>
<comment type="cofactor">
    <cofactor evidence="1">
        <name>FMN</name>
        <dbReference type="ChEBI" id="CHEBI:58210"/>
    </cofactor>
</comment>
<dbReference type="Gene3D" id="3.40.109.10">
    <property type="entry name" value="NADH Oxidase"/>
    <property type="match status" value="1"/>
</dbReference>
<dbReference type="RefSeq" id="WP_376886342.1">
    <property type="nucleotide sequence ID" value="NZ_JBHUHR010000031.1"/>
</dbReference>
<dbReference type="InterPro" id="IPR033878">
    <property type="entry name" value="NfsB-like"/>
</dbReference>
<accession>A0ABW4VML6</accession>
<keyword evidence="3" id="KW-0285">Flavoprotein</keyword>
<dbReference type="PANTHER" id="PTHR43673">
    <property type="entry name" value="NAD(P)H NITROREDUCTASE YDGI-RELATED"/>
    <property type="match status" value="1"/>
</dbReference>
<evidence type="ECO:0000313" key="9">
    <source>
        <dbReference type="Proteomes" id="UP001597361"/>
    </source>
</evidence>
<protein>
    <submittedName>
        <fullName evidence="8">NAD(P)H-dependent oxidoreductase</fullName>
    </submittedName>
</protein>
<evidence type="ECO:0000256" key="1">
    <source>
        <dbReference type="ARBA" id="ARBA00001917"/>
    </source>
</evidence>
<evidence type="ECO:0000256" key="4">
    <source>
        <dbReference type="ARBA" id="ARBA00022643"/>
    </source>
</evidence>
<comment type="caution">
    <text evidence="8">The sequence shown here is derived from an EMBL/GenBank/DDBJ whole genome shotgun (WGS) entry which is preliminary data.</text>
</comment>
<dbReference type="InterPro" id="IPR000415">
    <property type="entry name" value="Nitroreductase-like"/>
</dbReference>
<reference evidence="9" key="1">
    <citation type="journal article" date="2019" name="Int. J. Syst. Evol. Microbiol.">
        <title>The Global Catalogue of Microorganisms (GCM) 10K type strain sequencing project: providing services to taxonomists for standard genome sequencing and annotation.</title>
        <authorList>
            <consortium name="The Broad Institute Genomics Platform"/>
            <consortium name="The Broad Institute Genome Sequencing Center for Infectious Disease"/>
            <person name="Wu L."/>
            <person name="Ma J."/>
        </authorList>
    </citation>
    <scope>NUCLEOTIDE SEQUENCE [LARGE SCALE GENOMIC DNA]</scope>
    <source>
        <strain evidence="9">CGMCC 1.15180</strain>
    </source>
</reference>
<evidence type="ECO:0000256" key="3">
    <source>
        <dbReference type="ARBA" id="ARBA00022630"/>
    </source>
</evidence>
<evidence type="ECO:0000256" key="5">
    <source>
        <dbReference type="ARBA" id="ARBA00022857"/>
    </source>
</evidence>
<dbReference type="InterPro" id="IPR029479">
    <property type="entry name" value="Nitroreductase"/>
</dbReference>